<keyword evidence="9" id="KW-1185">Reference proteome</keyword>
<feature type="transmembrane region" description="Helical" evidence="7">
    <location>
        <begin position="367"/>
        <end position="386"/>
    </location>
</feature>
<feature type="transmembrane region" description="Helical" evidence="7">
    <location>
        <begin position="398"/>
        <end position="416"/>
    </location>
</feature>
<evidence type="ECO:0000256" key="5">
    <source>
        <dbReference type="ARBA" id="ARBA00022989"/>
    </source>
</evidence>
<comment type="caution">
    <text evidence="8">The sequence shown here is derived from an EMBL/GenBank/DDBJ whole genome shotgun (WGS) entry which is preliminary data.</text>
</comment>
<keyword evidence="5 7" id="KW-1133">Transmembrane helix</keyword>
<reference evidence="8 9" key="1">
    <citation type="submission" date="2018-03" db="EMBL/GenBank/DDBJ databases">
        <title>Comparative analysis of microorganisms from saline springs in Andes Mountain Range, Colombia.</title>
        <authorList>
            <person name="Rubin E."/>
        </authorList>
    </citation>
    <scope>NUCLEOTIDE SEQUENCE [LARGE SCALE GENOMIC DNA]</scope>
    <source>
        <strain evidence="8 9">USBA 854</strain>
    </source>
</reference>
<keyword evidence="2" id="KW-0813">Transport</keyword>
<evidence type="ECO:0000256" key="6">
    <source>
        <dbReference type="ARBA" id="ARBA00023136"/>
    </source>
</evidence>
<keyword evidence="3" id="KW-1003">Cell membrane</keyword>
<keyword evidence="6 7" id="KW-0472">Membrane</keyword>
<evidence type="ECO:0000256" key="1">
    <source>
        <dbReference type="ARBA" id="ARBA00004651"/>
    </source>
</evidence>
<dbReference type="Pfam" id="PF04632">
    <property type="entry name" value="FUSC"/>
    <property type="match status" value="1"/>
</dbReference>
<gene>
    <name evidence="8" type="ORF">BCL64_102127</name>
</gene>
<evidence type="ECO:0000256" key="3">
    <source>
        <dbReference type="ARBA" id="ARBA00022475"/>
    </source>
</evidence>
<evidence type="ECO:0000256" key="4">
    <source>
        <dbReference type="ARBA" id="ARBA00022692"/>
    </source>
</evidence>
<dbReference type="RefSeq" id="WP_181243507.1">
    <property type="nucleotide sequence ID" value="NZ_PVTM01000002.1"/>
</dbReference>
<protein>
    <submittedName>
        <fullName evidence="8">Putative membrane protein YccC</fullName>
    </submittedName>
</protein>
<organism evidence="8 9">
    <name type="scientific">Halomonas ventosae</name>
    <dbReference type="NCBI Taxonomy" id="229007"/>
    <lineage>
        <taxon>Bacteria</taxon>
        <taxon>Pseudomonadati</taxon>
        <taxon>Pseudomonadota</taxon>
        <taxon>Gammaproteobacteria</taxon>
        <taxon>Oceanospirillales</taxon>
        <taxon>Halomonadaceae</taxon>
        <taxon>Halomonas</taxon>
    </lineage>
</organism>
<sequence>MDSATRLQRLTGLDRQGVYFGSATALAAWASFAIASLLHVQNAFWAPMAVWIVAQTSRGMLLERGVHRLAGTLVGAMAGFLLLTSGLPTLAAILLLALWTALCGATSQLIRASLGYAAMMAGLTASVVLLPSLGDAGRVFTLALSRVESTLIGVLCVMLMGWLILPRPPRQQLLERVRQLAGEALARLAARLGASAPSSREDGELLMALVEVEQQLAPVYAGPFKPSRGVRVDNAFVAATLGLMAALRTMAGADGPERRALQEALMQAATALRKPLARGSARDALEQASALARPLDRGLAAALDKLLMAERAALAWRQGEDPGPLLARGATLVTRRDARSALIAAAGSGLVTLAGGLFVFYSDWSNAWMPAMGLCTFTTVLSSLDLPQKVAPKMAQGVAVGVTLAALFRLVLMPHAGSLGEILVMLAPFMLLGGLARASTRTAIPALDGNMCFMLASQPFLSASIAVPDVLVDSAALLASILLVALAYRLLPRDPGRRAAHLARLILRDVERLCGQRGGGLDRRWHGRMFRRLLRLMLHLGRADRMGIGERAGLLGVLNLAHAIIALREELVDPRLTAQQRQELEGVLEALRRLAGAPEGARGRLMASRERLASGGADAALVGTLDQAREALEDCAGLVGLAAPGR</sequence>
<name>A0A2T0VR77_9GAMM</name>
<dbReference type="PANTHER" id="PTHR30509">
    <property type="entry name" value="P-HYDROXYBENZOIC ACID EFFLUX PUMP SUBUNIT-RELATED"/>
    <property type="match status" value="1"/>
</dbReference>
<evidence type="ECO:0000256" key="2">
    <source>
        <dbReference type="ARBA" id="ARBA00022448"/>
    </source>
</evidence>
<dbReference type="GO" id="GO:0005886">
    <property type="term" value="C:plasma membrane"/>
    <property type="evidence" value="ECO:0007669"/>
    <property type="project" value="UniProtKB-SubCell"/>
</dbReference>
<evidence type="ECO:0000313" key="9">
    <source>
        <dbReference type="Proteomes" id="UP000239896"/>
    </source>
</evidence>
<feature type="transmembrane region" description="Helical" evidence="7">
    <location>
        <begin position="474"/>
        <end position="491"/>
    </location>
</feature>
<feature type="transmembrane region" description="Helical" evidence="7">
    <location>
        <begin position="114"/>
        <end position="133"/>
    </location>
</feature>
<keyword evidence="4 7" id="KW-0812">Transmembrane</keyword>
<dbReference type="GO" id="GO:0022857">
    <property type="term" value="F:transmembrane transporter activity"/>
    <property type="evidence" value="ECO:0007669"/>
    <property type="project" value="InterPro"/>
</dbReference>
<evidence type="ECO:0000313" key="8">
    <source>
        <dbReference type="EMBL" id="PRY73047.1"/>
    </source>
</evidence>
<dbReference type="PANTHER" id="PTHR30509:SF9">
    <property type="entry name" value="MULTIDRUG RESISTANCE PROTEIN MDTO"/>
    <property type="match status" value="1"/>
</dbReference>
<dbReference type="EMBL" id="PVTM01000002">
    <property type="protein sequence ID" value="PRY73047.1"/>
    <property type="molecule type" value="Genomic_DNA"/>
</dbReference>
<feature type="transmembrane region" description="Helical" evidence="7">
    <location>
        <begin position="341"/>
        <end position="361"/>
    </location>
</feature>
<dbReference type="InterPro" id="IPR006726">
    <property type="entry name" value="PHBA_efflux_AaeB/fusaric-R"/>
</dbReference>
<feature type="transmembrane region" description="Helical" evidence="7">
    <location>
        <begin position="139"/>
        <end position="165"/>
    </location>
</feature>
<evidence type="ECO:0000256" key="7">
    <source>
        <dbReference type="SAM" id="Phobius"/>
    </source>
</evidence>
<comment type="subcellular location">
    <subcellularLocation>
        <location evidence="1">Cell membrane</location>
        <topology evidence="1">Multi-pass membrane protein</topology>
    </subcellularLocation>
</comment>
<dbReference type="AlphaFoldDB" id="A0A2T0VR77"/>
<accession>A0A2T0VR77</accession>
<dbReference type="Proteomes" id="UP000239896">
    <property type="component" value="Unassembled WGS sequence"/>
</dbReference>
<feature type="transmembrane region" description="Helical" evidence="7">
    <location>
        <begin position="26"/>
        <end position="54"/>
    </location>
</feature>
<proteinExistence type="predicted"/>